<name>A0AA38WU74_9ASTR</name>
<dbReference type="InterPro" id="IPR017937">
    <property type="entry name" value="Thioredoxin_CS"/>
</dbReference>
<evidence type="ECO:0000256" key="3">
    <source>
        <dbReference type="ARBA" id="ARBA00022982"/>
    </source>
</evidence>
<protein>
    <recommendedName>
        <fullName evidence="5">Glutaredoxin domain-containing protein</fullName>
    </recommendedName>
</protein>
<dbReference type="Gene3D" id="3.40.30.10">
    <property type="entry name" value="Glutaredoxin"/>
    <property type="match status" value="1"/>
</dbReference>
<organism evidence="6 7">
    <name type="scientific">Centaurea solstitialis</name>
    <name type="common">yellow star-thistle</name>
    <dbReference type="NCBI Taxonomy" id="347529"/>
    <lineage>
        <taxon>Eukaryota</taxon>
        <taxon>Viridiplantae</taxon>
        <taxon>Streptophyta</taxon>
        <taxon>Embryophyta</taxon>
        <taxon>Tracheophyta</taxon>
        <taxon>Spermatophyta</taxon>
        <taxon>Magnoliopsida</taxon>
        <taxon>eudicotyledons</taxon>
        <taxon>Gunneridae</taxon>
        <taxon>Pentapetalae</taxon>
        <taxon>asterids</taxon>
        <taxon>campanulids</taxon>
        <taxon>Asterales</taxon>
        <taxon>Asteraceae</taxon>
        <taxon>Carduoideae</taxon>
        <taxon>Cardueae</taxon>
        <taxon>Centaureinae</taxon>
        <taxon>Centaurea</taxon>
    </lineage>
</organism>
<dbReference type="PROSITE" id="PS00194">
    <property type="entry name" value="THIOREDOXIN_1"/>
    <property type="match status" value="1"/>
</dbReference>
<evidence type="ECO:0000259" key="5">
    <source>
        <dbReference type="Pfam" id="PF00462"/>
    </source>
</evidence>
<evidence type="ECO:0000256" key="4">
    <source>
        <dbReference type="ARBA" id="ARBA00023284"/>
    </source>
</evidence>
<accession>A0AA38WU74</accession>
<dbReference type="GO" id="GO:0015038">
    <property type="term" value="F:glutathione disulfide oxidoreductase activity"/>
    <property type="evidence" value="ECO:0007669"/>
    <property type="project" value="TreeGrafter"/>
</dbReference>
<comment type="function">
    <text evidence="1">Has a glutathione-disulfide oxidoreductase activity in the presence of NADPH and glutathione reductase. Reduces low molecular weight disulfides and proteins.</text>
</comment>
<dbReference type="Pfam" id="PF00462">
    <property type="entry name" value="Glutaredoxin"/>
    <property type="match status" value="1"/>
</dbReference>
<evidence type="ECO:0000313" key="6">
    <source>
        <dbReference type="EMBL" id="KAJ9568280.1"/>
    </source>
</evidence>
<dbReference type="GO" id="GO:0034599">
    <property type="term" value="P:cellular response to oxidative stress"/>
    <property type="evidence" value="ECO:0007669"/>
    <property type="project" value="TreeGrafter"/>
</dbReference>
<gene>
    <name evidence="6" type="ORF">OSB04_004246</name>
</gene>
<comment type="caution">
    <text evidence="6">The sequence shown here is derived from an EMBL/GenBank/DDBJ whole genome shotgun (WGS) entry which is preliminary data.</text>
</comment>
<dbReference type="PANTHER" id="PTHR45694">
    <property type="entry name" value="GLUTAREDOXIN 2"/>
    <property type="match status" value="1"/>
</dbReference>
<dbReference type="GO" id="GO:0005737">
    <property type="term" value="C:cytoplasm"/>
    <property type="evidence" value="ECO:0007669"/>
    <property type="project" value="TreeGrafter"/>
</dbReference>
<evidence type="ECO:0000313" key="7">
    <source>
        <dbReference type="Proteomes" id="UP001172457"/>
    </source>
</evidence>
<dbReference type="CDD" id="cd03419">
    <property type="entry name" value="GRX_GRXh_1_2_like"/>
    <property type="match status" value="1"/>
</dbReference>
<dbReference type="InterPro" id="IPR014025">
    <property type="entry name" value="Glutaredoxin_subgr"/>
</dbReference>
<comment type="similarity">
    <text evidence="2">Belongs to the glutaredoxin family. CPYC subfamily.</text>
</comment>
<dbReference type="NCBIfam" id="TIGR02180">
    <property type="entry name" value="GRX_euk"/>
    <property type="match status" value="1"/>
</dbReference>
<keyword evidence="3" id="KW-0249">Electron transport</keyword>
<dbReference type="PANTHER" id="PTHR45694:SF13">
    <property type="entry name" value="GLUTAREDOXIN-C1"/>
    <property type="match status" value="1"/>
</dbReference>
<keyword evidence="7" id="KW-1185">Reference proteome</keyword>
<evidence type="ECO:0000256" key="2">
    <source>
        <dbReference type="ARBA" id="ARBA00007190"/>
    </source>
</evidence>
<feature type="domain" description="Glutaredoxin" evidence="5">
    <location>
        <begin position="32"/>
        <end position="94"/>
    </location>
</feature>
<keyword evidence="3" id="KW-0813">Transport</keyword>
<dbReference type="SUPFAM" id="SSF52833">
    <property type="entry name" value="Thioredoxin-like"/>
    <property type="match status" value="1"/>
</dbReference>
<sequence>MGTIWSSGEPKSREQIEMALPKAKEIVASNPVVVFSKTYCGYCAKVKKLFKELNVSYKLIELDEESDGDEIQSALAEWTGQRTVPNVFISGKHIGGCDGECFSSALLPFWLINIWLVSWYVTVELADSAVMEKHQAGKLVPMLTEAGAIANNSAQL</sequence>
<dbReference type="FunFam" id="3.40.30.10:FF:000093">
    <property type="entry name" value="Glutaredoxin 2"/>
    <property type="match status" value="1"/>
</dbReference>
<proteinExistence type="inferred from homology"/>
<dbReference type="PROSITE" id="PS51354">
    <property type="entry name" value="GLUTAREDOXIN_2"/>
    <property type="match status" value="1"/>
</dbReference>
<dbReference type="Proteomes" id="UP001172457">
    <property type="component" value="Chromosome 1"/>
</dbReference>
<dbReference type="InterPro" id="IPR011899">
    <property type="entry name" value="Glutaredoxin_euk/vir"/>
</dbReference>
<dbReference type="EMBL" id="JARYMX010000001">
    <property type="protein sequence ID" value="KAJ9568280.1"/>
    <property type="molecule type" value="Genomic_DNA"/>
</dbReference>
<dbReference type="AlphaFoldDB" id="A0AA38WU74"/>
<dbReference type="InterPro" id="IPR002109">
    <property type="entry name" value="Glutaredoxin"/>
</dbReference>
<evidence type="ECO:0000256" key="1">
    <source>
        <dbReference type="ARBA" id="ARBA00002549"/>
    </source>
</evidence>
<keyword evidence="4" id="KW-0676">Redox-active center</keyword>
<dbReference type="InterPro" id="IPR036249">
    <property type="entry name" value="Thioredoxin-like_sf"/>
</dbReference>
<dbReference type="PRINTS" id="PR00160">
    <property type="entry name" value="GLUTAREDOXIN"/>
</dbReference>
<reference evidence="6" key="1">
    <citation type="submission" date="2023-03" db="EMBL/GenBank/DDBJ databases">
        <title>Chromosome-scale reference genome and RAD-based genetic map of yellow starthistle (Centaurea solstitialis) reveal putative structural variation and QTLs associated with invader traits.</title>
        <authorList>
            <person name="Reatini B."/>
            <person name="Cang F.A."/>
            <person name="Jiang Q."/>
            <person name="Mckibben M.T.W."/>
            <person name="Barker M.S."/>
            <person name="Rieseberg L.H."/>
            <person name="Dlugosch K.M."/>
        </authorList>
    </citation>
    <scope>NUCLEOTIDE SEQUENCE</scope>
    <source>
        <strain evidence="6">CAN-66</strain>
        <tissue evidence="6">Leaf</tissue>
    </source>
</reference>